<evidence type="ECO:0000256" key="2">
    <source>
        <dbReference type="ARBA" id="ARBA00022884"/>
    </source>
</evidence>
<dbReference type="Gene3D" id="2.40.240.10">
    <property type="entry name" value="Ribosomal Protein L25, Chain P"/>
    <property type="match status" value="1"/>
</dbReference>
<dbReference type="Pfam" id="PF14693">
    <property type="entry name" value="Ribosomal_TL5_C"/>
    <property type="match status" value="1"/>
</dbReference>
<evidence type="ECO:0000313" key="7">
    <source>
        <dbReference type="EMBL" id="SVA34568.1"/>
    </source>
</evidence>
<keyword evidence="4" id="KW-0687">Ribonucleoprotein</keyword>
<evidence type="ECO:0000259" key="6">
    <source>
        <dbReference type="Pfam" id="PF14693"/>
    </source>
</evidence>
<dbReference type="Pfam" id="PF01386">
    <property type="entry name" value="Ribosomal_L25p"/>
    <property type="match status" value="1"/>
</dbReference>
<dbReference type="CDD" id="cd00495">
    <property type="entry name" value="Ribosomal_L25_TL5_CTC"/>
    <property type="match status" value="1"/>
</dbReference>
<organism evidence="7">
    <name type="scientific">marine metagenome</name>
    <dbReference type="NCBI Taxonomy" id="408172"/>
    <lineage>
        <taxon>unclassified sequences</taxon>
        <taxon>metagenomes</taxon>
        <taxon>ecological metagenomes</taxon>
    </lineage>
</organism>
<dbReference type="GO" id="GO:0003735">
    <property type="term" value="F:structural constituent of ribosome"/>
    <property type="evidence" value="ECO:0007669"/>
    <property type="project" value="InterPro"/>
</dbReference>
<evidence type="ECO:0000259" key="5">
    <source>
        <dbReference type="Pfam" id="PF01386"/>
    </source>
</evidence>
<dbReference type="AlphaFoldDB" id="A0A381V464"/>
<keyword evidence="1" id="KW-0699">rRNA-binding</keyword>
<feature type="domain" description="Large ribosomal subunit protein bL25 beta" evidence="6">
    <location>
        <begin position="102"/>
        <end position="192"/>
    </location>
</feature>
<dbReference type="PANTHER" id="PTHR33284:SF1">
    <property type="entry name" value="RIBOSOMAL PROTEIN L25_GLN-TRNA SYNTHETASE, ANTI-CODON-BINDING DOMAIN-CONTAINING PROTEIN"/>
    <property type="match status" value="1"/>
</dbReference>
<dbReference type="InterPro" id="IPR020930">
    <property type="entry name" value="Ribosomal_uL5_bac-type"/>
</dbReference>
<keyword evidence="3" id="KW-0689">Ribosomal protein</keyword>
<dbReference type="InterPro" id="IPR011035">
    <property type="entry name" value="Ribosomal_bL25/Gln-tRNA_synth"/>
</dbReference>
<evidence type="ECO:0000256" key="1">
    <source>
        <dbReference type="ARBA" id="ARBA00022730"/>
    </source>
</evidence>
<feature type="domain" description="Large ribosomal subunit protein bL25 L25" evidence="5">
    <location>
        <begin position="7"/>
        <end position="94"/>
    </location>
</feature>
<dbReference type="SUPFAM" id="SSF50715">
    <property type="entry name" value="Ribosomal protein L25-like"/>
    <property type="match status" value="1"/>
</dbReference>
<dbReference type="InterPro" id="IPR029751">
    <property type="entry name" value="Ribosomal_L25_dom"/>
</dbReference>
<evidence type="ECO:0000256" key="3">
    <source>
        <dbReference type="ARBA" id="ARBA00022980"/>
    </source>
</evidence>
<dbReference type="GO" id="GO:0022625">
    <property type="term" value="C:cytosolic large ribosomal subunit"/>
    <property type="evidence" value="ECO:0007669"/>
    <property type="project" value="TreeGrafter"/>
</dbReference>
<dbReference type="Gene3D" id="2.170.120.20">
    <property type="entry name" value="Ribosomal protein L25, beta domain"/>
    <property type="match status" value="1"/>
</dbReference>
<evidence type="ECO:0000256" key="4">
    <source>
        <dbReference type="ARBA" id="ARBA00023274"/>
    </source>
</evidence>
<dbReference type="InterPro" id="IPR037121">
    <property type="entry name" value="Ribosomal_bL25_C"/>
</dbReference>
<gene>
    <name evidence="7" type="ORF">METZ01_LOCUS87422</name>
</gene>
<dbReference type="InterPro" id="IPR020057">
    <property type="entry name" value="Ribosomal_bL25_b-dom"/>
</dbReference>
<dbReference type="GO" id="GO:0008097">
    <property type="term" value="F:5S rRNA binding"/>
    <property type="evidence" value="ECO:0007669"/>
    <property type="project" value="InterPro"/>
</dbReference>
<dbReference type="NCBIfam" id="TIGR00731">
    <property type="entry name" value="bL25_bact_ctc"/>
    <property type="match status" value="1"/>
</dbReference>
<dbReference type="NCBIfam" id="NF004612">
    <property type="entry name" value="PRK05943.1"/>
    <property type="match status" value="1"/>
</dbReference>
<feature type="non-terminal residue" evidence="7">
    <location>
        <position position="213"/>
    </location>
</feature>
<dbReference type="EMBL" id="UINC01007680">
    <property type="protein sequence ID" value="SVA34568.1"/>
    <property type="molecule type" value="Genomic_DNA"/>
</dbReference>
<proteinExistence type="inferred from homology"/>
<dbReference type="NCBIfam" id="NF004130">
    <property type="entry name" value="PRK05618.1-5"/>
    <property type="match status" value="1"/>
</dbReference>
<name>A0A381V464_9ZZZZ</name>
<reference evidence="7" key="1">
    <citation type="submission" date="2018-05" db="EMBL/GenBank/DDBJ databases">
        <authorList>
            <person name="Lanie J.A."/>
            <person name="Ng W.-L."/>
            <person name="Kazmierczak K.M."/>
            <person name="Andrzejewski T.M."/>
            <person name="Davidsen T.M."/>
            <person name="Wayne K.J."/>
            <person name="Tettelin H."/>
            <person name="Glass J.I."/>
            <person name="Rusch D."/>
            <person name="Podicherti R."/>
            <person name="Tsui H.-C.T."/>
            <person name="Winkler M.E."/>
        </authorList>
    </citation>
    <scope>NUCLEOTIDE SEQUENCE</scope>
</reference>
<dbReference type="NCBIfam" id="NF004128">
    <property type="entry name" value="PRK05618.1-2"/>
    <property type="match status" value="1"/>
</dbReference>
<dbReference type="InterPro" id="IPR020056">
    <property type="entry name" value="Rbsml_bL25/Gln-tRNA_synth_N"/>
</dbReference>
<accession>A0A381V464</accession>
<keyword evidence="2" id="KW-0694">RNA-binding</keyword>
<sequence>MNDQMLLEAKERKLEGRSSNKSLRRSGSIPAVIYGGKKNPVSISLMEKDITKASEISGFATQILKISISGNNEDVVVKELQRHPSTQKLLHADFLRVNPDSKITLTVPLKFLNEDICVGVKNQGGVISHILNDIEITCLASNLPESIEVDLAELELDDSILLSELVLSEGVEIPVLSLGEDRDQTVVSVAEAKVIDIEPEIEEELEEGEEGAE</sequence>
<protein>
    <submittedName>
        <fullName evidence="7">Uncharacterized protein</fullName>
    </submittedName>
</protein>
<dbReference type="HAMAP" id="MF_01334">
    <property type="entry name" value="Ribosomal_bL25_CTC"/>
    <property type="match status" value="1"/>
</dbReference>
<dbReference type="PANTHER" id="PTHR33284">
    <property type="entry name" value="RIBOSOMAL PROTEIN L25/GLN-TRNA SYNTHETASE, ANTI-CODON-BINDING DOMAIN-CONTAINING PROTEIN"/>
    <property type="match status" value="1"/>
</dbReference>
<dbReference type="GO" id="GO:0006412">
    <property type="term" value="P:translation"/>
    <property type="evidence" value="ECO:0007669"/>
    <property type="project" value="InterPro"/>
</dbReference>
<dbReference type="InterPro" id="IPR001021">
    <property type="entry name" value="Ribosomal_bL25_long"/>
</dbReference>